<proteinExistence type="predicted"/>
<dbReference type="Proteomes" id="UP000184394">
    <property type="component" value="Unassembled WGS sequence"/>
</dbReference>
<reference evidence="1 2" key="1">
    <citation type="submission" date="2016-11" db="EMBL/GenBank/DDBJ databases">
        <authorList>
            <person name="Jaros S."/>
            <person name="Januszkiewicz K."/>
            <person name="Wedrychowicz H."/>
        </authorList>
    </citation>
    <scope>NUCLEOTIDE SEQUENCE [LARGE SCALE GENOMIC DNA]</scope>
    <source>
        <strain evidence="1 2">Y1</strain>
    </source>
</reference>
<organism evidence="1 2">
    <name type="scientific">Ruminococcus flavefaciens</name>
    <dbReference type="NCBI Taxonomy" id="1265"/>
    <lineage>
        <taxon>Bacteria</taxon>
        <taxon>Bacillati</taxon>
        <taxon>Bacillota</taxon>
        <taxon>Clostridia</taxon>
        <taxon>Eubacteriales</taxon>
        <taxon>Oscillospiraceae</taxon>
        <taxon>Ruminococcus</taxon>
    </lineage>
</organism>
<dbReference type="EMBL" id="FRCT01000004">
    <property type="protein sequence ID" value="SHM39296.1"/>
    <property type="molecule type" value="Genomic_DNA"/>
</dbReference>
<evidence type="ECO:0000313" key="1">
    <source>
        <dbReference type="EMBL" id="SHM39296.1"/>
    </source>
</evidence>
<evidence type="ECO:0000313" key="2">
    <source>
        <dbReference type="Proteomes" id="UP000184394"/>
    </source>
</evidence>
<gene>
    <name evidence="1" type="ORF">SAMN04487860_10479</name>
</gene>
<protein>
    <submittedName>
        <fullName evidence="1">Uncharacterized protein</fullName>
    </submittedName>
</protein>
<dbReference type="OrthoDB" id="9812068at2"/>
<sequence length="113" mass="13051">MKNMIATPCFCYEMYLLSRCPNVTVMGITSSNSLQATGGICYRSDDMFEVHYLIIYALDENNEFLEVTADRKAKVGFDLRIPVDYDAAMMIFSDSENDYELEYAIDYLLQNYN</sequence>
<dbReference type="AlphaFoldDB" id="A0A1M7IEP4"/>
<dbReference type="RefSeq" id="WP_139277517.1">
    <property type="nucleotide sequence ID" value="NZ_FRCT01000004.1"/>
</dbReference>
<accession>A0A1M7IEP4</accession>
<name>A0A1M7IEP4_RUMFL</name>